<dbReference type="PRINTS" id="PR00502">
    <property type="entry name" value="NUDIXFAMILY"/>
</dbReference>
<dbReference type="InterPro" id="IPR000086">
    <property type="entry name" value="NUDIX_hydrolase_dom"/>
</dbReference>
<dbReference type="EC" id="3.6.1.55" evidence="11"/>
<evidence type="ECO:0000259" key="12">
    <source>
        <dbReference type="PROSITE" id="PS51462"/>
    </source>
</evidence>
<evidence type="ECO:0000256" key="10">
    <source>
        <dbReference type="ARBA" id="ARBA00035861"/>
    </source>
</evidence>
<proteinExistence type="inferred from homology"/>
<keyword evidence="9" id="KW-0234">DNA repair</keyword>
<reference evidence="13" key="1">
    <citation type="journal article" date="2015" name="Nature">
        <title>Complex archaea that bridge the gap between prokaryotes and eukaryotes.</title>
        <authorList>
            <person name="Spang A."/>
            <person name="Saw J.H."/>
            <person name="Jorgensen S.L."/>
            <person name="Zaremba-Niedzwiedzka K."/>
            <person name="Martijn J."/>
            <person name="Lind A.E."/>
            <person name="van Eijk R."/>
            <person name="Schleper C."/>
            <person name="Guy L."/>
            <person name="Ettema T.J."/>
        </authorList>
    </citation>
    <scope>NUCLEOTIDE SEQUENCE</scope>
</reference>
<keyword evidence="7" id="KW-0378">Hydrolase</keyword>
<accession>A0A0F8VSK8</accession>
<keyword evidence="3" id="KW-0515">Mutator protein</keyword>
<dbReference type="PROSITE" id="PS51462">
    <property type="entry name" value="NUDIX"/>
    <property type="match status" value="1"/>
</dbReference>
<dbReference type="GO" id="GO:0006281">
    <property type="term" value="P:DNA repair"/>
    <property type="evidence" value="ECO:0007669"/>
    <property type="project" value="UniProtKB-KW"/>
</dbReference>
<gene>
    <name evidence="13" type="ORF">LCGC14_3156440</name>
</gene>
<dbReference type="GO" id="GO:0006260">
    <property type="term" value="P:DNA replication"/>
    <property type="evidence" value="ECO:0007669"/>
    <property type="project" value="UniProtKB-KW"/>
</dbReference>
<evidence type="ECO:0000256" key="6">
    <source>
        <dbReference type="ARBA" id="ARBA00022763"/>
    </source>
</evidence>
<feature type="non-terminal residue" evidence="13">
    <location>
        <position position="1"/>
    </location>
</feature>
<comment type="similarity">
    <text evidence="2">Belongs to the Nudix hydrolase family.</text>
</comment>
<feature type="domain" description="Nudix hydrolase" evidence="12">
    <location>
        <begin position="16"/>
        <end position="148"/>
    </location>
</feature>
<keyword evidence="6" id="KW-0227">DNA damage</keyword>
<dbReference type="InterPro" id="IPR015797">
    <property type="entry name" value="NUDIX_hydrolase-like_dom_sf"/>
</dbReference>
<sequence>PSPEQIHEAHLKAIVKMVPVVAGIIQDKKTRKILISWRQDDTPCWEFPGGKIEPGEQAIDALHRELWEELEVKVHIDYRPLCVINNHDRRSYANYVVIFFACTLIEPGMCRMNQLAREHIVEWIDPPKLTSIASLIHPGMIEAVRDLSWE</sequence>
<evidence type="ECO:0000256" key="2">
    <source>
        <dbReference type="ARBA" id="ARBA00005582"/>
    </source>
</evidence>
<dbReference type="GO" id="GO:0008413">
    <property type="term" value="F:8-oxo-7,8-dihydroguanosine triphosphate pyrophosphatase activity"/>
    <property type="evidence" value="ECO:0007669"/>
    <property type="project" value="TreeGrafter"/>
</dbReference>
<evidence type="ECO:0000313" key="13">
    <source>
        <dbReference type="EMBL" id="KKK47317.1"/>
    </source>
</evidence>
<comment type="cofactor">
    <cofactor evidence="1">
        <name>Mg(2+)</name>
        <dbReference type="ChEBI" id="CHEBI:18420"/>
    </cofactor>
</comment>
<evidence type="ECO:0000256" key="9">
    <source>
        <dbReference type="ARBA" id="ARBA00023204"/>
    </source>
</evidence>
<protein>
    <recommendedName>
        <fullName evidence="11">8-oxo-dGTP diphosphatase</fullName>
        <ecNumber evidence="11">3.6.1.55</ecNumber>
    </recommendedName>
</protein>
<dbReference type="GO" id="GO:0044715">
    <property type="term" value="F:8-oxo-dGDP phosphatase activity"/>
    <property type="evidence" value="ECO:0007669"/>
    <property type="project" value="TreeGrafter"/>
</dbReference>
<dbReference type="EMBL" id="LAZR01069637">
    <property type="protein sequence ID" value="KKK47317.1"/>
    <property type="molecule type" value="Genomic_DNA"/>
</dbReference>
<dbReference type="InterPro" id="IPR020476">
    <property type="entry name" value="Nudix_hydrolase"/>
</dbReference>
<keyword evidence="4" id="KW-0235">DNA replication</keyword>
<dbReference type="PANTHER" id="PTHR47707:SF1">
    <property type="entry name" value="NUDIX HYDROLASE FAMILY PROTEIN"/>
    <property type="match status" value="1"/>
</dbReference>
<dbReference type="Pfam" id="PF00293">
    <property type="entry name" value="NUDIX"/>
    <property type="match status" value="1"/>
</dbReference>
<dbReference type="PANTHER" id="PTHR47707">
    <property type="entry name" value="8-OXO-DGTP DIPHOSPHATASE"/>
    <property type="match status" value="1"/>
</dbReference>
<comment type="catalytic activity">
    <reaction evidence="10">
        <text>8-oxo-dGTP + H2O = 8-oxo-dGMP + diphosphate + H(+)</text>
        <dbReference type="Rhea" id="RHEA:31575"/>
        <dbReference type="ChEBI" id="CHEBI:15377"/>
        <dbReference type="ChEBI" id="CHEBI:15378"/>
        <dbReference type="ChEBI" id="CHEBI:33019"/>
        <dbReference type="ChEBI" id="CHEBI:63224"/>
        <dbReference type="ChEBI" id="CHEBI:77896"/>
        <dbReference type="EC" id="3.6.1.55"/>
    </reaction>
</comment>
<dbReference type="Gene3D" id="3.90.79.10">
    <property type="entry name" value="Nucleoside Triphosphate Pyrophosphohydrolase"/>
    <property type="match status" value="1"/>
</dbReference>
<organism evidence="13">
    <name type="scientific">marine sediment metagenome</name>
    <dbReference type="NCBI Taxonomy" id="412755"/>
    <lineage>
        <taxon>unclassified sequences</taxon>
        <taxon>metagenomes</taxon>
        <taxon>ecological metagenomes</taxon>
    </lineage>
</organism>
<dbReference type="SUPFAM" id="SSF55811">
    <property type="entry name" value="Nudix"/>
    <property type="match status" value="1"/>
</dbReference>
<name>A0A0F8VSK8_9ZZZZ</name>
<evidence type="ECO:0000256" key="8">
    <source>
        <dbReference type="ARBA" id="ARBA00022842"/>
    </source>
</evidence>
<evidence type="ECO:0000256" key="1">
    <source>
        <dbReference type="ARBA" id="ARBA00001946"/>
    </source>
</evidence>
<dbReference type="GO" id="GO:0035539">
    <property type="term" value="F:8-oxo-7,8-dihydrodeoxyguanosine triphosphate pyrophosphatase activity"/>
    <property type="evidence" value="ECO:0007669"/>
    <property type="project" value="UniProtKB-EC"/>
</dbReference>
<evidence type="ECO:0000256" key="5">
    <source>
        <dbReference type="ARBA" id="ARBA00022723"/>
    </source>
</evidence>
<evidence type="ECO:0000256" key="4">
    <source>
        <dbReference type="ARBA" id="ARBA00022705"/>
    </source>
</evidence>
<keyword evidence="5" id="KW-0479">Metal-binding</keyword>
<evidence type="ECO:0000256" key="7">
    <source>
        <dbReference type="ARBA" id="ARBA00022801"/>
    </source>
</evidence>
<evidence type="ECO:0000256" key="3">
    <source>
        <dbReference type="ARBA" id="ARBA00022457"/>
    </source>
</evidence>
<dbReference type="GO" id="GO:0046872">
    <property type="term" value="F:metal ion binding"/>
    <property type="evidence" value="ECO:0007669"/>
    <property type="project" value="UniProtKB-KW"/>
</dbReference>
<evidence type="ECO:0000256" key="11">
    <source>
        <dbReference type="ARBA" id="ARBA00038905"/>
    </source>
</evidence>
<dbReference type="GO" id="GO:0044716">
    <property type="term" value="F:8-oxo-GDP phosphatase activity"/>
    <property type="evidence" value="ECO:0007669"/>
    <property type="project" value="TreeGrafter"/>
</dbReference>
<comment type="caution">
    <text evidence="13">The sequence shown here is derived from an EMBL/GenBank/DDBJ whole genome shotgun (WGS) entry which is preliminary data.</text>
</comment>
<dbReference type="AlphaFoldDB" id="A0A0F8VSK8"/>
<keyword evidence="8" id="KW-0460">Magnesium</keyword>
<dbReference type="InterPro" id="IPR047127">
    <property type="entry name" value="MutT-like"/>
</dbReference>